<dbReference type="AlphaFoldDB" id="A0A1Y5FI29"/>
<gene>
    <name evidence="2" type="ORF">A9Q84_02170</name>
</gene>
<dbReference type="SUPFAM" id="SSF82657">
    <property type="entry name" value="BolA-like"/>
    <property type="match status" value="1"/>
</dbReference>
<evidence type="ECO:0000313" key="2">
    <source>
        <dbReference type="EMBL" id="OUR99855.1"/>
    </source>
</evidence>
<organism evidence="2 3">
    <name type="scientific">Halobacteriovorax marinus</name>
    <dbReference type="NCBI Taxonomy" id="97084"/>
    <lineage>
        <taxon>Bacteria</taxon>
        <taxon>Pseudomonadati</taxon>
        <taxon>Bdellovibrionota</taxon>
        <taxon>Bacteriovoracia</taxon>
        <taxon>Bacteriovoracales</taxon>
        <taxon>Halobacteriovoraceae</taxon>
        <taxon>Halobacteriovorax</taxon>
    </lineage>
</organism>
<dbReference type="InterPro" id="IPR045115">
    <property type="entry name" value="BOL2"/>
</dbReference>
<dbReference type="GO" id="GO:0051537">
    <property type="term" value="F:2 iron, 2 sulfur cluster binding"/>
    <property type="evidence" value="ECO:0007669"/>
    <property type="project" value="InterPro"/>
</dbReference>
<dbReference type="InterPro" id="IPR036065">
    <property type="entry name" value="BolA-like_sf"/>
</dbReference>
<dbReference type="PANTHER" id="PTHR12735:SF27">
    <property type="entry name" value="BOLA-LIKE PROTEIN 2"/>
    <property type="match status" value="1"/>
</dbReference>
<protein>
    <recommendedName>
        <fullName evidence="4">BolA-like protein</fullName>
    </recommendedName>
</protein>
<dbReference type="PIRSF" id="PIRSF003113">
    <property type="entry name" value="BolA"/>
    <property type="match status" value="1"/>
</dbReference>
<dbReference type="PANTHER" id="PTHR12735">
    <property type="entry name" value="BOLA-LIKE PROTEIN-RELATED"/>
    <property type="match status" value="1"/>
</dbReference>
<comment type="similarity">
    <text evidence="1">Belongs to the BolA/IbaG family.</text>
</comment>
<dbReference type="GO" id="GO:0051604">
    <property type="term" value="P:protein maturation"/>
    <property type="evidence" value="ECO:0007669"/>
    <property type="project" value="InterPro"/>
</dbReference>
<comment type="caution">
    <text evidence="2">The sequence shown here is derived from an EMBL/GenBank/DDBJ whole genome shotgun (WGS) entry which is preliminary data.</text>
</comment>
<dbReference type="GO" id="GO:0005829">
    <property type="term" value="C:cytosol"/>
    <property type="evidence" value="ECO:0007669"/>
    <property type="project" value="TreeGrafter"/>
</dbReference>
<sequence>MEFQPLVELIQSNIEDAKVQITDLTGTQNHLGLLVVSDVFSGKMLIAQHQIIMDILKEKLKEEIHAVQIKTLTHEQAKSQGINI</sequence>
<name>A0A1Y5FI29_9BACT</name>
<evidence type="ECO:0000313" key="3">
    <source>
        <dbReference type="Proteomes" id="UP000196531"/>
    </source>
</evidence>
<dbReference type="Gene3D" id="3.30.300.90">
    <property type="entry name" value="BolA-like"/>
    <property type="match status" value="1"/>
</dbReference>
<proteinExistence type="inferred from homology"/>
<dbReference type="Pfam" id="PF01722">
    <property type="entry name" value="BolA"/>
    <property type="match status" value="1"/>
</dbReference>
<dbReference type="InterPro" id="IPR002634">
    <property type="entry name" value="BolA"/>
</dbReference>
<reference evidence="3" key="1">
    <citation type="journal article" date="2017" name="Proc. Natl. Acad. Sci. U.S.A.">
        <title>Simulation of Deepwater Horizon oil plume reveals substrate specialization within a complex community of hydrocarbon-degraders.</title>
        <authorList>
            <person name="Hu P."/>
            <person name="Dubinsky E.A."/>
            <person name="Probst A.J."/>
            <person name="Wang J."/>
            <person name="Sieber C.M.K."/>
            <person name="Tom L.M."/>
            <person name="Gardinali P."/>
            <person name="Banfield J.F."/>
            <person name="Atlas R.M."/>
            <person name="Andersen G.L."/>
        </authorList>
    </citation>
    <scope>NUCLEOTIDE SEQUENCE [LARGE SCALE GENOMIC DNA]</scope>
</reference>
<evidence type="ECO:0000256" key="1">
    <source>
        <dbReference type="RuleBase" id="RU003860"/>
    </source>
</evidence>
<dbReference type="GO" id="GO:0006879">
    <property type="term" value="P:intracellular iron ion homeostasis"/>
    <property type="evidence" value="ECO:0007669"/>
    <property type="project" value="InterPro"/>
</dbReference>
<dbReference type="EMBL" id="MAAO01000002">
    <property type="protein sequence ID" value="OUR99855.1"/>
    <property type="molecule type" value="Genomic_DNA"/>
</dbReference>
<evidence type="ECO:0008006" key="4">
    <source>
        <dbReference type="Google" id="ProtNLM"/>
    </source>
</evidence>
<accession>A0A1Y5FI29</accession>
<dbReference type="Proteomes" id="UP000196531">
    <property type="component" value="Unassembled WGS sequence"/>
</dbReference>